<evidence type="ECO:0000256" key="3">
    <source>
        <dbReference type="ARBA" id="ARBA00022670"/>
    </source>
</evidence>
<dbReference type="PIRSF" id="PIRSF001123">
    <property type="entry name" value="PepA_GA"/>
    <property type="match status" value="1"/>
</dbReference>
<dbReference type="Gene3D" id="3.40.630.10">
    <property type="entry name" value="Zn peptidases"/>
    <property type="match status" value="1"/>
</dbReference>
<name>A0ABS4GRU2_9BACL</name>
<dbReference type="SUPFAM" id="SSF53187">
    <property type="entry name" value="Zn-dependent exopeptidases"/>
    <property type="match status" value="1"/>
</dbReference>
<sequence length="356" mass="38863">MDPQLDMFKRLTEAPGASGFEGPVRKIMKEYLDPYAEKVVYDNLGSIFGVKTGDENGPKIMVAGHMDEVAFMVKGINEKGLIQFQTLGGWWSQVLLAQRVEVITDKGPVIGVISSIPPHNLTEEARKKPMAVSHMFVDVGADGPEDAKQMGIKPGQPIVPVCPFQVMANPQKLMAKAWDNRYGCALSIELLKELQQESHPNQVFSGATVQEEVGLRGAQTSANMIQPDLFIALDASPAAGDTPGVDDGMGKIGDGVLMRILDRTMITLPGLRDFVMDLCDKEEIKYQFFVSPGGTDAGRVHTTGEGVPSIVIGIPARYIHSHASIIHRADYEAAKKLLVSLIKRLDRATLDEIKKR</sequence>
<comment type="caution">
    <text evidence="7">The sequence shown here is derived from an EMBL/GenBank/DDBJ whole genome shotgun (WGS) entry which is preliminary data.</text>
</comment>
<dbReference type="SUPFAM" id="SSF101821">
    <property type="entry name" value="Aminopeptidase/glucanase lid domain"/>
    <property type="match status" value="1"/>
</dbReference>
<dbReference type="InterPro" id="IPR023367">
    <property type="entry name" value="Peptidase_M42_dom2"/>
</dbReference>
<evidence type="ECO:0000256" key="2">
    <source>
        <dbReference type="ARBA" id="ARBA00022438"/>
    </source>
</evidence>
<evidence type="ECO:0000256" key="6">
    <source>
        <dbReference type="PIRNR" id="PIRNR001123"/>
    </source>
</evidence>
<comment type="similarity">
    <text evidence="1 6">Belongs to the peptidase M42 family.</text>
</comment>
<dbReference type="EMBL" id="JAGGKT010000008">
    <property type="protein sequence ID" value="MBP1932847.1"/>
    <property type="molecule type" value="Genomic_DNA"/>
</dbReference>
<keyword evidence="8" id="KW-1185">Reference proteome</keyword>
<evidence type="ECO:0000256" key="4">
    <source>
        <dbReference type="ARBA" id="ARBA00022723"/>
    </source>
</evidence>
<protein>
    <submittedName>
        <fullName evidence="7">Aminopeptidase FrvX</fullName>
    </submittedName>
</protein>
<reference evidence="7 8" key="1">
    <citation type="submission" date="2021-03" db="EMBL/GenBank/DDBJ databases">
        <title>Genomic Encyclopedia of Type Strains, Phase IV (KMG-IV): sequencing the most valuable type-strain genomes for metagenomic binning, comparative biology and taxonomic classification.</title>
        <authorList>
            <person name="Goeker M."/>
        </authorList>
    </citation>
    <scope>NUCLEOTIDE SEQUENCE [LARGE SCALE GENOMIC DNA]</scope>
    <source>
        <strain evidence="7 8">DSM 24738</strain>
    </source>
</reference>
<dbReference type="InterPro" id="IPR008007">
    <property type="entry name" value="Peptidase_M42"/>
</dbReference>
<dbReference type="PANTHER" id="PTHR32481">
    <property type="entry name" value="AMINOPEPTIDASE"/>
    <property type="match status" value="1"/>
</dbReference>
<dbReference type="CDD" id="cd05656">
    <property type="entry name" value="M42_Frv"/>
    <property type="match status" value="1"/>
</dbReference>
<keyword evidence="5" id="KW-0378">Hydrolase</keyword>
<dbReference type="Gene3D" id="2.40.30.40">
    <property type="entry name" value="Peptidase M42, domain 2"/>
    <property type="match status" value="1"/>
</dbReference>
<evidence type="ECO:0000313" key="8">
    <source>
        <dbReference type="Proteomes" id="UP001519343"/>
    </source>
</evidence>
<evidence type="ECO:0000313" key="7">
    <source>
        <dbReference type="EMBL" id="MBP1932847.1"/>
    </source>
</evidence>
<dbReference type="GO" id="GO:0004177">
    <property type="term" value="F:aminopeptidase activity"/>
    <property type="evidence" value="ECO:0007669"/>
    <property type="project" value="UniProtKB-KW"/>
</dbReference>
<organism evidence="7 8">
    <name type="scientific">Ammoniphilus resinae</name>
    <dbReference type="NCBI Taxonomy" id="861532"/>
    <lineage>
        <taxon>Bacteria</taxon>
        <taxon>Bacillati</taxon>
        <taxon>Bacillota</taxon>
        <taxon>Bacilli</taxon>
        <taxon>Bacillales</taxon>
        <taxon>Paenibacillaceae</taxon>
        <taxon>Aneurinibacillus group</taxon>
        <taxon>Ammoniphilus</taxon>
    </lineage>
</organism>
<gene>
    <name evidence="7" type="ORF">J2Z37_002858</name>
</gene>
<dbReference type="InterPro" id="IPR051464">
    <property type="entry name" value="Peptidase_M42_aminopept"/>
</dbReference>
<keyword evidence="4" id="KW-0479">Metal-binding</keyword>
<dbReference type="PANTHER" id="PTHR32481:SF0">
    <property type="entry name" value="AMINOPEPTIDASE YPDE-RELATED"/>
    <property type="match status" value="1"/>
</dbReference>
<dbReference type="Proteomes" id="UP001519343">
    <property type="component" value="Unassembled WGS sequence"/>
</dbReference>
<dbReference type="Pfam" id="PF05343">
    <property type="entry name" value="Peptidase_M42"/>
    <property type="match status" value="1"/>
</dbReference>
<evidence type="ECO:0000256" key="1">
    <source>
        <dbReference type="ARBA" id="ARBA00006272"/>
    </source>
</evidence>
<keyword evidence="3" id="KW-0645">Protease</keyword>
<accession>A0ABS4GRU2</accession>
<keyword evidence="2 7" id="KW-0031">Aminopeptidase</keyword>
<proteinExistence type="inferred from homology"/>
<evidence type="ECO:0000256" key="5">
    <source>
        <dbReference type="ARBA" id="ARBA00022801"/>
    </source>
</evidence>